<keyword evidence="3 6" id="KW-0812">Transmembrane</keyword>
<evidence type="ECO:0000256" key="2">
    <source>
        <dbReference type="ARBA" id="ARBA00008053"/>
    </source>
</evidence>
<evidence type="ECO:0000313" key="8">
    <source>
        <dbReference type="Proteomes" id="UP000184603"/>
    </source>
</evidence>
<dbReference type="RefSeq" id="WP_073612414.1">
    <property type="nucleotide sequence ID" value="NZ_FRFE01000004.1"/>
</dbReference>
<dbReference type="GO" id="GO:0012505">
    <property type="term" value="C:endomembrane system"/>
    <property type="evidence" value="ECO:0007669"/>
    <property type="project" value="UniProtKB-SubCell"/>
</dbReference>
<evidence type="ECO:0000256" key="3">
    <source>
        <dbReference type="ARBA" id="ARBA00022692"/>
    </source>
</evidence>
<keyword evidence="8" id="KW-1185">Reference proteome</keyword>
<dbReference type="EMBL" id="FRFE01000004">
    <property type="protein sequence ID" value="SHO45379.1"/>
    <property type="molecule type" value="Genomic_DNA"/>
</dbReference>
<evidence type="ECO:0000256" key="4">
    <source>
        <dbReference type="ARBA" id="ARBA00022989"/>
    </source>
</evidence>
<dbReference type="PANTHER" id="PTHR35791:SF1">
    <property type="entry name" value="UPF0754 MEMBRANE PROTEIN YHEB"/>
    <property type="match status" value="1"/>
</dbReference>
<dbReference type="OrthoDB" id="3631561at2"/>
<accession>A0A1M7Y138</accession>
<comment type="subcellular location">
    <subcellularLocation>
        <location evidence="1">Endomembrane system</location>
    </subcellularLocation>
</comment>
<dbReference type="Proteomes" id="UP000184603">
    <property type="component" value="Unassembled WGS sequence"/>
</dbReference>
<comment type="similarity">
    <text evidence="2">Belongs to the UPF0754 family.</text>
</comment>
<keyword evidence="5 6" id="KW-0472">Membrane</keyword>
<evidence type="ECO:0000256" key="1">
    <source>
        <dbReference type="ARBA" id="ARBA00004308"/>
    </source>
</evidence>
<evidence type="ECO:0000256" key="6">
    <source>
        <dbReference type="SAM" id="Phobius"/>
    </source>
</evidence>
<organism evidence="7 8">
    <name type="scientific">Desulfopila aestuarii DSM 18488</name>
    <dbReference type="NCBI Taxonomy" id="1121416"/>
    <lineage>
        <taxon>Bacteria</taxon>
        <taxon>Pseudomonadati</taxon>
        <taxon>Thermodesulfobacteriota</taxon>
        <taxon>Desulfobulbia</taxon>
        <taxon>Desulfobulbales</taxon>
        <taxon>Desulfocapsaceae</taxon>
        <taxon>Desulfopila</taxon>
    </lineage>
</organism>
<name>A0A1M7Y138_9BACT</name>
<dbReference type="STRING" id="1121416.SAMN02745220_01063"/>
<keyword evidence="4 6" id="KW-1133">Transmembrane helix</keyword>
<dbReference type="Pfam" id="PF04286">
    <property type="entry name" value="DUF445"/>
    <property type="match status" value="1"/>
</dbReference>
<reference evidence="7 8" key="1">
    <citation type="submission" date="2016-12" db="EMBL/GenBank/DDBJ databases">
        <authorList>
            <person name="Song W.-J."/>
            <person name="Kurnit D.M."/>
        </authorList>
    </citation>
    <scope>NUCLEOTIDE SEQUENCE [LARGE SCALE GENOMIC DNA]</scope>
    <source>
        <strain evidence="7 8">DSM 18488</strain>
    </source>
</reference>
<dbReference type="PANTHER" id="PTHR35791">
    <property type="entry name" value="UPF0754 MEMBRANE PROTEIN YHEB"/>
    <property type="match status" value="1"/>
</dbReference>
<gene>
    <name evidence="7" type="ORF">SAMN02745220_01063</name>
</gene>
<evidence type="ECO:0000256" key="5">
    <source>
        <dbReference type="ARBA" id="ARBA00023136"/>
    </source>
</evidence>
<proteinExistence type="inferred from homology"/>
<evidence type="ECO:0000313" key="7">
    <source>
        <dbReference type="EMBL" id="SHO45379.1"/>
    </source>
</evidence>
<dbReference type="InterPro" id="IPR007383">
    <property type="entry name" value="DUF445"/>
</dbReference>
<dbReference type="AlphaFoldDB" id="A0A1M7Y138"/>
<sequence>MSFPPVDYIPYLTYATPPLVGAFIGYLTNKIAIRMLFRPLKPWYVFGCRVPMTPGVIPSQRERLADNMGEVVGDHLLTSIEIGKALQEEKFQQHLLNVIAERVGAILHADLPPLPELIPDKFSIYRDLGIKSLKQQLRDNINKFILSPAFAEKVQDAIDGRVEHLLDRKVEEVFGVNGREATYCFIETSMKKMFASNTMADWLNGFIRQQVYEALQQEKSLGQLLPKSLMVFIEESIRKQTPNLLKKLAAILQEPEVRDSIVRGACGGVENFIVSLGPMAPMVQNFISMEVVDQKIREYLDEKEEDISNWLSSEDLQLKVGAILAERFANFASTPLVAIINVEDVETVDDFCSHFARQLTLILQGSEVQSALLTMIRENIEIHLENGEIRIGTALTDLLGPEGVDSARNWIRIESVSLLRAPETLKTIGNMIDTLADTLLAKPVGKLSNLLPSDVRKEIYISIQKLTSNMLAIEVPGLVASLDIKSIVADKINSLDLLRLERLLLSIMEEQFKYINLFGALLGFLIGCLNLIFLQMH</sequence>
<protein>
    <submittedName>
        <fullName evidence="7">Uncharacterized membrane protein YheB, UPF0754 family</fullName>
    </submittedName>
</protein>
<feature type="transmembrane region" description="Helical" evidence="6">
    <location>
        <begin position="514"/>
        <end position="534"/>
    </location>
</feature>